<comment type="similarity">
    <text evidence="1">Belongs to the syntaxin family.</text>
</comment>
<dbReference type="GO" id="GO:0005484">
    <property type="term" value="F:SNAP receptor activity"/>
    <property type="evidence" value="ECO:0007669"/>
    <property type="project" value="TreeGrafter"/>
</dbReference>
<dbReference type="InterPro" id="IPR000727">
    <property type="entry name" value="T_SNARE_dom"/>
</dbReference>
<feature type="region of interest" description="Disordered" evidence="3">
    <location>
        <begin position="1"/>
        <end position="37"/>
    </location>
</feature>
<dbReference type="OMA" id="HPRNAPQ"/>
<evidence type="ECO:0000256" key="4">
    <source>
        <dbReference type="SAM" id="Phobius"/>
    </source>
</evidence>
<evidence type="ECO:0000256" key="1">
    <source>
        <dbReference type="ARBA" id="ARBA00009063"/>
    </source>
</evidence>
<protein>
    <recommendedName>
        <fullName evidence="5">t-SNARE coiled-coil homology domain-containing protein</fullName>
    </recommendedName>
</protein>
<dbReference type="Gene3D" id="1.20.58.70">
    <property type="match status" value="1"/>
</dbReference>
<dbReference type="GO" id="GO:0005886">
    <property type="term" value="C:plasma membrane"/>
    <property type="evidence" value="ECO:0007669"/>
    <property type="project" value="TreeGrafter"/>
</dbReference>
<feature type="compositionally biased region" description="Polar residues" evidence="3">
    <location>
        <begin position="19"/>
        <end position="37"/>
    </location>
</feature>
<keyword evidence="4" id="KW-0812">Transmembrane</keyword>
<reference evidence="7" key="1">
    <citation type="journal article" date="2016" name="Genome Announc.">
        <title>Draft genome sequences of fungus Aspergillus calidoustus.</title>
        <authorList>
            <person name="Horn F."/>
            <person name="Linde J."/>
            <person name="Mattern D.J."/>
            <person name="Walther G."/>
            <person name="Guthke R."/>
            <person name="Scherlach K."/>
            <person name="Martin K."/>
            <person name="Brakhage A.A."/>
            <person name="Petzke L."/>
            <person name="Valiante V."/>
        </authorList>
    </citation>
    <scope>NUCLEOTIDE SEQUENCE [LARGE SCALE GENOMIC DNA]</scope>
    <source>
        <strain evidence="7">SF006504</strain>
    </source>
</reference>
<dbReference type="EMBL" id="CDMC01000008">
    <property type="protein sequence ID" value="CEL06624.1"/>
    <property type="molecule type" value="Genomic_DNA"/>
</dbReference>
<dbReference type="AlphaFoldDB" id="A0A0U5G4H9"/>
<keyword evidence="7" id="KW-1185">Reference proteome</keyword>
<dbReference type="PANTHER" id="PTHR19957">
    <property type="entry name" value="SYNTAXIN"/>
    <property type="match status" value="1"/>
</dbReference>
<dbReference type="Gene3D" id="1.20.5.110">
    <property type="match status" value="1"/>
</dbReference>
<proteinExistence type="inferred from homology"/>
<dbReference type="InterPro" id="IPR010989">
    <property type="entry name" value="SNARE"/>
</dbReference>
<dbReference type="PROSITE" id="PS50192">
    <property type="entry name" value="T_SNARE"/>
    <property type="match status" value="1"/>
</dbReference>
<dbReference type="GO" id="GO:0048278">
    <property type="term" value="P:vesicle docking"/>
    <property type="evidence" value="ECO:0007669"/>
    <property type="project" value="TreeGrafter"/>
</dbReference>
<dbReference type="OrthoDB" id="10255013at2759"/>
<feature type="domain" description="T-SNARE coiled-coil homology" evidence="5">
    <location>
        <begin position="196"/>
        <end position="258"/>
    </location>
</feature>
<dbReference type="InterPro" id="IPR045242">
    <property type="entry name" value="Syntaxin"/>
</dbReference>
<dbReference type="GO" id="GO:0006886">
    <property type="term" value="P:intracellular protein transport"/>
    <property type="evidence" value="ECO:0007669"/>
    <property type="project" value="TreeGrafter"/>
</dbReference>
<feature type="transmembrane region" description="Helical" evidence="4">
    <location>
        <begin position="270"/>
        <end position="292"/>
    </location>
</feature>
<sequence length="293" mass="33152">MSYNQQPSYNDRPAYGAGYNQNPYANAEPNSYELSEDPTSLLNRCRDINEGIRELKGKREGQLAAIQLAYLDSNTERDDQTIRQQLEYVEDEITRAFTKLKDDLKRIKATPGSNATHVQTQLDVTGRNLRTEIENYHKSQSDFKKRLTEQVRRRYQIANPEATPEEVEQGVENVLAGTEQSFQVTGARVKGANETRSAVQERSAMIRRLEQELKKVLELVLEVQEAIQQQEPAVENIVRDAGNVHQDLENANTQLTGAISSARKARRWKWYALIIVIIIIAIIVGVAVGVTAK</sequence>
<evidence type="ECO:0000259" key="5">
    <source>
        <dbReference type="PROSITE" id="PS50192"/>
    </source>
</evidence>
<evidence type="ECO:0000313" key="7">
    <source>
        <dbReference type="Proteomes" id="UP000054771"/>
    </source>
</evidence>
<organism evidence="6 7">
    <name type="scientific">Aspergillus calidoustus</name>
    <dbReference type="NCBI Taxonomy" id="454130"/>
    <lineage>
        <taxon>Eukaryota</taxon>
        <taxon>Fungi</taxon>
        <taxon>Dikarya</taxon>
        <taxon>Ascomycota</taxon>
        <taxon>Pezizomycotina</taxon>
        <taxon>Eurotiomycetes</taxon>
        <taxon>Eurotiomycetidae</taxon>
        <taxon>Eurotiales</taxon>
        <taxon>Aspergillaceae</taxon>
        <taxon>Aspergillus</taxon>
        <taxon>Aspergillus subgen. Nidulantes</taxon>
    </lineage>
</organism>
<keyword evidence="4" id="KW-1133">Transmembrane helix</keyword>
<dbReference type="Pfam" id="PF05739">
    <property type="entry name" value="SNARE"/>
    <property type="match status" value="1"/>
</dbReference>
<gene>
    <name evidence="6" type="ORF">ASPCAL09796</name>
</gene>
<dbReference type="GO" id="GO:0012505">
    <property type="term" value="C:endomembrane system"/>
    <property type="evidence" value="ECO:0007669"/>
    <property type="project" value="TreeGrafter"/>
</dbReference>
<evidence type="ECO:0000256" key="3">
    <source>
        <dbReference type="SAM" id="MobiDB-lite"/>
    </source>
</evidence>
<accession>A0A0U5G4H9</accession>
<keyword evidence="4" id="KW-0472">Membrane</keyword>
<dbReference type="PANTHER" id="PTHR19957:SF380">
    <property type="entry name" value="SYNTAXIN FAMILY PROTEIN"/>
    <property type="match status" value="1"/>
</dbReference>
<name>A0A0U5G4H9_ASPCI</name>
<dbReference type="GO" id="GO:0000149">
    <property type="term" value="F:SNARE binding"/>
    <property type="evidence" value="ECO:0007669"/>
    <property type="project" value="TreeGrafter"/>
</dbReference>
<feature type="coiled-coil region" evidence="2">
    <location>
        <begin position="192"/>
        <end position="229"/>
    </location>
</feature>
<dbReference type="Proteomes" id="UP000054771">
    <property type="component" value="Unassembled WGS sequence"/>
</dbReference>
<evidence type="ECO:0000313" key="6">
    <source>
        <dbReference type="EMBL" id="CEL06624.1"/>
    </source>
</evidence>
<dbReference type="GO" id="GO:0006906">
    <property type="term" value="P:vesicle fusion"/>
    <property type="evidence" value="ECO:0007669"/>
    <property type="project" value="TreeGrafter"/>
</dbReference>
<dbReference type="STRING" id="454130.A0A0U5G4H9"/>
<evidence type="ECO:0000256" key="2">
    <source>
        <dbReference type="SAM" id="Coils"/>
    </source>
</evidence>
<dbReference type="GO" id="GO:0031201">
    <property type="term" value="C:SNARE complex"/>
    <property type="evidence" value="ECO:0007669"/>
    <property type="project" value="TreeGrafter"/>
</dbReference>
<dbReference type="SUPFAM" id="SSF47661">
    <property type="entry name" value="t-snare proteins"/>
    <property type="match status" value="1"/>
</dbReference>
<keyword evidence="2" id="KW-0175">Coiled coil</keyword>
<dbReference type="GO" id="GO:0006887">
    <property type="term" value="P:exocytosis"/>
    <property type="evidence" value="ECO:0007669"/>
    <property type="project" value="TreeGrafter"/>
</dbReference>